<keyword evidence="4 12" id="KW-0138">CF(0)</keyword>
<evidence type="ECO:0000256" key="9">
    <source>
        <dbReference type="ARBA" id="ARBA00023128"/>
    </source>
</evidence>
<dbReference type="GO" id="GO:0015986">
    <property type="term" value="P:proton motive force-driven ATP synthesis"/>
    <property type="evidence" value="ECO:0007669"/>
    <property type="project" value="InterPro"/>
</dbReference>
<evidence type="ECO:0000256" key="8">
    <source>
        <dbReference type="ARBA" id="ARBA00023065"/>
    </source>
</evidence>
<keyword evidence="7 13" id="KW-1133">Transmembrane helix</keyword>
<keyword evidence="11" id="KW-0066">ATP synthesis</keyword>
<gene>
    <name evidence="14" type="ORF">PODLI_1B_MT_G21</name>
</gene>
<evidence type="ECO:0000256" key="7">
    <source>
        <dbReference type="ARBA" id="ARBA00022989"/>
    </source>
</evidence>
<geneLocation type="mitochondrion" evidence="14"/>
<dbReference type="InterPro" id="IPR050635">
    <property type="entry name" value="ATPase_protein_8"/>
</dbReference>
<keyword evidence="9 12" id="KW-0496">Mitochondrion</keyword>
<dbReference type="PANTHER" id="PTHR39937">
    <property type="entry name" value="ATP SYNTHASE PROTEIN 8"/>
    <property type="match status" value="1"/>
</dbReference>
<proteinExistence type="inferred from homology"/>
<keyword evidence="3 12" id="KW-0813">Transport</keyword>
<evidence type="ECO:0000256" key="4">
    <source>
        <dbReference type="ARBA" id="ARBA00022547"/>
    </source>
</evidence>
<comment type="similarity">
    <text evidence="2 12">Belongs to the ATPase protein 8 family.</text>
</comment>
<accession>A0AA35PS99</accession>
<reference evidence="14" key="1">
    <citation type="submission" date="2022-12" db="EMBL/GenBank/DDBJ databases">
        <authorList>
            <person name="Alioto T."/>
            <person name="Alioto T."/>
            <person name="Gomez Garrido J."/>
        </authorList>
    </citation>
    <scope>NUCLEOTIDE SEQUENCE</scope>
</reference>
<evidence type="ECO:0000256" key="2">
    <source>
        <dbReference type="ARBA" id="ARBA00008892"/>
    </source>
</evidence>
<evidence type="ECO:0000256" key="10">
    <source>
        <dbReference type="ARBA" id="ARBA00023136"/>
    </source>
</evidence>
<dbReference type="AlphaFoldDB" id="A0AA35PS99"/>
<feature type="transmembrane region" description="Helical" evidence="13">
    <location>
        <begin position="6"/>
        <end position="25"/>
    </location>
</feature>
<protein>
    <recommendedName>
        <fullName evidence="12">ATP synthase complex subunit 8</fullName>
    </recommendedName>
</protein>
<dbReference type="EMBL" id="OX395146">
    <property type="protein sequence ID" value="CAI5799481.1"/>
    <property type="molecule type" value="Genomic_DNA"/>
</dbReference>
<evidence type="ECO:0000256" key="12">
    <source>
        <dbReference type="RuleBase" id="RU003661"/>
    </source>
</evidence>
<sequence>MPQLNPAPWFMMFVLVWTTLIMFFTKIINTSPRLSTQQYKKQSNNHYWTWPW</sequence>
<dbReference type="GO" id="GO:0015078">
    <property type="term" value="F:proton transmembrane transporter activity"/>
    <property type="evidence" value="ECO:0007669"/>
    <property type="project" value="InterPro"/>
</dbReference>
<keyword evidence="8 12" id="KW-0406">Ion transport</keyword>
<evidence type="ECO:0000313" key="15">
    <source>
        <dbReference type="Proteomes" id="UP001178461"/>
    </source>
</evidence>
<keyword evidence="5 12" id="KW-0812">Transmembrane</keyword>
<evidence type="ECO:0000256" key="3">
    <source>
        <dbReference type="ARBA" id="ARBA00022448"/>
    </source>
</evidence>
<evidence type="ECO:0000313" key="14">
    <source>
        <dbReference type="EMBL" id="CAI5799481.1"/>
    </source>
</evidence>
<dbReference type="InterPro" id="IPR001421">
    <property type="entry name" value="ATP8_metazoa"/>
</dbReference>
<name>A0AA35PS99_9SAUR</name>
<keyword evidence="15" id="KW-1185">Reference proteome</keyword>
<dbReference type="GO" id="GO:0045259">
    <property type="term" value="C:proton-transporting ATP synthase complex"/>
    <property type="evidence" value="ECO:0007669"/>
    <property type="project" value="UniProtKB-KW"/>
</dbReference>
<evidence type="ECO:0000256" key="1">
    <source>
        <dbReference type="ARBA" id="ARBA00004304"/>
    </source>
</evidence>
<keyword evidence="6 12" id="KW-0375">Hydrogen ion transport</keyword>
<evidence type="ECO:0000256" key="6">
    <source>
        <dbReference type="ARBA" id="ARBA00022781"/>
    </source>
</evidence>
<organism evidence="14 15">
    <name type="scientific">Podarcis lilfordi</name>
    <name type="common">Lilford's wall lizard</name>
    <dbReference type="NCBI Taxonomy" id="74358"/>
    <lineage>
        <taxon>Eukaryota</taxon>
        <taxon>Metazoa</taxon>
        <taxon>Chordata</taxon>
        <taxon>Craniata</taxon>
        <taxon>Vertebrata</taxon>
        <taxon>Euteleostomi</taxon>
        <taxon>Lepidosauria</taxon>
        <taxon>Squamata</taxon>
        <taxon>Bifurcata</taxon>
        <taxon>Unidentata</taxon>
        <taxon>Episquamata</taxon>
        <taxon>Laterata</taxon>
        <taxon>Lacertibaenia</taxon>
        <taxon>Lacertidae</taxon>
        <taxon>Podarcis</taxon>
    </lineage>
</organism>
<feature type="non-terminal residue" evidence="14">
    <location>
        <position position="52"/>
    </location>
</feature>
<dbReference type="Pfam" id="PF00895">
    <property type="entry name" value="ATP-synt_8"/>
    <property type="match status" value="1"/>
</dbReference>
<evidence type="ECO:0000256" key="5">
    <source>
        <dbReference type="ARBA" id="ARBA00022692"/>
    </source>
</evidence>
<dbReference type="GO" id="GO:0031966">
    <property type="term" value="C:mitochondrial membrane"/>
    <property type="evidence" value="ECO:0007669"/>
    <property type="project" value="UniProtKB-SubCell"/>
</dbReference>
<comment type="subcellular location">
    <subcellularLocation>
        <location evidence="1 12">Mitochondrion membrane</location>
        <topology evidence="1 12">Single-pass membrane protein</topology>
    </subcellularLocation>
</comment>
<keyword evidence="10 13" id="KW-0472">Membrane</keyword>
<evidence type="ECO:0000256" key="11">
    <source>
        <dbReference type="ARBA" id="ARBA00023310"/>
    </source>
</evidence>
<dbReference type="Proteomes" id="UP001178461">
    <property type="component" value="Mitochondrion MT"/>
</dbReference>
<evidence type="ECO:0000256" key="13">
    <source>
        <dbReference type="SAM" id="Phobius"/>
    </source>
</evidence>
<dbReference type="PANTHER" id="PTHR39937:SF1">
    <property type="entry name" value="ATP SYNTHASE PROTEIN 8"/>
    <property type="match status" value="1"/>
</dbReference>